<keyword evidence="7 11" id="KW-0863">Zinc-finger</keyword>
<keyword evidence="4" id="KW-0808">Transferase</keyword>
<evidence type="ECO:0000256" key="4">
    <source>
        <dbReference type="ARBA" id="ARBA00022679"/>
    </source>
</evidence>
<organism evidence="15 16">
    <name type="scientific">Peronospora matthiolae</name>
    <dbReference type="NCBI Taxonomy" id="2874970"/>
    <lineage>
        <taxon>Eukaryota</taxon>
        <taxon>Sar</taxon>
        <taxon>Stramenopiles</taxon>
        <taxon>Oomycota</taxon>
        <taxon>Peronosporomycetes</taxon>
        <taxon>Peronosporales</taxon>
        <taxon>Peronosporaceae</taxon>
        <taxon>Peronospora</taxon>
    </lineage>
</organism>
<keyword evidence="8" id="KW-0833">Ubl conjugation pathway</keyword>
<feature type="region of interest" description="Disordered" evidence="12">
    <location>
        <begin position="250"/>
        <end position="284"/>
    </location>
</feature>
<gene>
    <name evidence="15" type="ORF">PM001_LOCUS10468</name>
</gene>
<keyword evidence="5" id="KW-0479">Metal-binding</keyword>
<reference evidence="15" key="1">
    <citation type="submission" date="2024-01" db="EMBL/GenBank/DDBJ databases">
        <authorList>
            <person name="Webb A."/>
        </authorList>
    </citation>
    <scope>NUCLEOTIDE SEQUENCE</scope>
    <source>
        <strain evidence="15">Pm1</strain>
    </source>
</reference>
<dbReference type="PANTHER" id="PTHR23328:SF0">
    <property type="entry name" value="RING-TYPE DOMAIN-CONTAINING PROTEIN"/>
    <property type="match status" value="1"/>
</dbReference>
<dbReference type="GO" id="GO:0031491">
    <property type="term" value="F:nucleosome binding"/>
    <property type="evidence" value="ECO:0007669"/>
    <property type="project" value="TreeGrafter"/>
</dbReference>
<dbReference type="InterPro" id="IPR013083">
    <property type="entry name" value="Znf_RING/FYVE/PHD"/>
</dbReference>
<dbReference type="SUPFAM" id="SSF57850">
    <property type="entry name" value="RING/U-box"/>
    <property type="match status" value="1"/>
</dbReference>
<protein>
    <recommendedName>
        <fullName evidence="3">RING-type E3 ubiquitin transferase</fullName>
        <ecNumber evidence="3">2.3.2.27</ecNumber>
    </recommendedName>
</protein>
<dbReference type="InterPro" id="IPR001841">
    <property type="entry name" value="Znf_RING"/>
</dbReference>
<dbReference type="GO" id="GO:0008270">
    <property type="term" value="F:zinc ion binding"/>
    <property type="evidence" value="ECO:0007669"/>
    <property type="project" value="UniProtKB-KW"/>
</dbReference>
<evidence type="ECO:0000259" key="13">
    <source>
        <dbReference type="PROSITE" id="PS50089"/>
    </source>
</evidence>
<dbReference type="GO" id="GO:0061630">
    <property type="term" value="F:ubiquitin protein ligase activity"/>
    <property type="evidence" value="ECO:0007669"/>
    <property type="project" value="UniProtKB-EC"/>
</dbReference>
<feature type="compositionally biased region" description="Basic and acidic residues" evidence="12">
    <location>
        <begin position="201"/>
        <end position="210"/>
    </location>
</feature>
<evidence type="ECO:0000256" key="9">
    <source>
        <dbReference type="ARBA" id="ARBA00022833"/>
    </source>
</evidence>
<dbReference type="Gene3D" id="3.30.40.10">
    <property type="entry name" value="Zinc/RING finger domain, C3HC4 (zinc finger)"/>
    <property type="match status" value="1"/>
</dbReference>
<dbReference type="EC" id="2.3.2.27" evidence="3"/>
<accession>A0AAV1TW71</accession>
<dbReference type="GO" id="GO:0005634">
    <property type="term" value="C:nucleus"/>
    <property type="evidence" value="ECO:0007669"/>
    <property type="project" value="UniProtKB-SubCell"/>
</dbReference>
<evidence type="ECO:0000256" key="3">
    <source>
        <dbReference type="ARBA" id="ARBA00012483"/>
    </source>
</evidence>
<keyword evidence="6" id="KW-0227">DNA damage</keyword>
<dbReference type="AlphaFoldDB" id="A0AAV1TW71"/>
<feature type="region of interest" description="Disordered" evidence="12">
    <location>
        <begin position="201"/>
        <end position="223"/>
    </location>
</feature>
<proteinExistence type="predicted"/>
<evidence type="ECO:0000256" key="6">
    <source>
        <dbReference type="ARBA" id="ARBA00022763"/>
    </source>
</evidence>
<dbReference type="InterPro" id="IPR051657">
    <property type="entry name" value="RNF168/RNF169_E3_ubiq-ligase"/>
</dbReference>
<evidence type="ECO:0000313" key="15">
    <source>
        <dbReference type="EMBL" id="CAK7925318.1"/>
    </source>
</evidence>
<dbReference type="GO" id="GO:0035861">
    <property type="term" value="C:site of double-strand break"/>
    <property type="evidence" value="ECO:0007669"/>
    <property type="project" value="TreeGrafter"/>
</dbReference>
<feature type="domain" description="RING-type" evidence="13">
    <location>
        <begin position="31"/>
        <end position="71"/>
    </location>
</feature>
<dbReference type="InterPro" id="IPR001876">
    <property type="entry name" value="Znf_RanBP2"/>
</dbReference>
<dbReference type="EMBL" id="CAKLBY020000086">
    <property type="protein sequence ID" value="CAK7925318.1"/>
    <property type="molecule type" value="Genomic_DNA"/>
</dbReference>
<feature type="domain" description="RanBP2-type" evidence="14">
    <location>
        <begin position="362"/>
        <end position="391"/>
    </location>
</feature>
<dbReference type="GO" id="GO:0006302">
    <property type="term" value="P:double-strand break repair"/>
    <property type="evidence" value="ECO:0007669"/>
    <property type="project" value="TreeGrafter"/>
</dbReference>
<evidence type="ECO:0000256" key="11">
    <source>
        <dbReference type="PROSITE-ProRule" id="PRU00322"/>
    </source>
</evidence>
<evidence type="ECO:0000259" key="14">
    <source>
        <dbReference type="PROSITE" id="PS50199"/>
    </source>
</evidence>
<evidence type="ECO:0000256" key="10">
    <source>
        <dbReference type="ARBA" id="ARBA00023242"/>
    </source>
</evidence>
<evidence type="ECO:0000256" key="1">
    <source>
        <dbReference type="ARBA" id="ARBA00000900"/>
    </source>
</evidence>
<name>A0AAV1TW71_9STRA</name>
<evidence type="ECO:0000256" key="7">
    <source>
        <dbReference type="ARBA" id="ARBA00022771"/>
    </source>
</evidence>
<sequence length="401" mass="45523">MALTRSRATTPTMVLPATPAMSVTIPIRFQCPLCLDVLRRPIQLPCCQRHLCLECFKRALELTSVNCGFCRRRVVGFARTKQYKVDDTLWTAIQATCPFLRRESNKDEREPLVDFFDEDAPPLHSVRNDAVSITDGVSITDRETTRELQAFYDRPLHLRDVEDQRALEQTLEFLQHDLEFTAALAATSSKSSSSRSFERLLTEKSCEPKRTNGSNVTTAVGAKRARTRSTVTFASDEKQSKLTHFFVASQADSSHAEDTRQNQRGTCSTRAEAASPCGTPVHSEMKEPTRTYFLRSASHSPRPTKRRRRRPVERCKPLLQLKLDTTNSSVALHTRSRDPTRAHAVNSKTLAPWRMLTRQRRRQSSWKCAQCTYTNTCFDKRCSMCRSLSRLETGASSHSSQ</sequence>
<evidence type="ECO:0000256" key="8">
    <source>
        <dbReference type="ARBA" id="ARBA00022786"/>
    </source>
</evidence>
<comment type="catalytic activity">
    <reaction evidence="1">
        <text>S-ubiquitinyl-[E2 ubiquitin-conjugating enzyme]-L-cysteine + [acceptor protein]-L-lysine = [E2 ubiquitin-conjugating enzyme]-L-cysteine + N(6)-ubiquitinyl-[acceptor protein]-L-lysine.</text>
        <dbReference type="EC" id="2.3.2.27"/>
    </reaction>
</comment>
<comment type="caution">
    <text evidence="15">The sequence shown here is derived from an EMBL/GenBank/DDBJ whole genome shotgun (WGS) entry which is preliminary data.</text>
</comment>
<dbReference type="PROSITE" id="PS50199">
    <property type="entry name" value="ZF_RANBP2_2"/>
    <property type="match status" value="1"/>
</dbReference>
<dbReference type="Proteomes" id="UP001162060">
    <property type="component" value="Unassembled WGS sequence"/>
</dbReference>
<dbReference type="PANTHER" id="PTHR23328">
    <property type="entry name" value="RING-TYPE DOMAIN-CONTAINING PROTEIN"/>
    <property type="match status" value="1"/>
</dbReference>
<keyword evidence="9" id="KW-0862">Zinc</keyword>
<evidence type="ECO:0000256" key="12">
    <source>
        <dbReference type="SAM" id="MobiDB-lite"/>
    </source>
</evidence>
<dbReference type="PROSITE" id="PS50089">
    <property type="entry name" value="ZF_RING_2"/>
    <property type="match status" value="1"/>
</dbReference>
<evidence type="ECO:0000313" key="16">
    <source>
        <dbReference type="Proteomes" id="UP001162060"/>
    </source>
</evidence>
<evidence type="ECO:0000256" key="5">
    <source>
        <dbReference type="ARBA" id="ARBA00022723"/>
    </source>
</evidence>
<comment type="subcellular location">
    <subcellularLocation>
        <location evidence="2">Nucleus</location>
    </subcellularLocation>
</comment>
<dbReference type="PROSITE" id="PS01358">
    <property type="entry name" value="ZF_RANBP2_1"/>
    <property type="match status" value="1"/>
</dbReference>
<keyword evidence="10" id="KW-0539">Nucleus</keyword>
<evidence type="ECO:0000256" key="2">
    <source>
        <dbReference type="ARBA" id="ARBA00004123"/>
    </source>
</evidence>